<keyword evidence="1" id="KW-0238">DNA-binding</keyword>
<dbReference type="InterPro" id="IPR013762">
    <property type="entry name" value="Integrase-like_cat_sf"/>
</dbReference>
<dbReference type="EMBL" id="BHZC01000001">
    <property type="protein sequence ID" value="GCD38037.1"/>
    <property type="molecule type" value="Genomic_DNA"/>
</dbReference>
<dbReference type="GeneID" id="95624609"/>
<reference evidence="4 5" key="1">
    <citation type="submission" date="2018-11" db="EMBL/GenBank/DDBJ databases">
        <title>Whole genome sequence of Streptomyces chrestomyceticus NBRC 13444(T).</title>
        <authorList>
            <person name="Komaki H."/>
            <person name="Tamura T."/>
        </authorList>
    </citation>
    <scope>NUCLEOTIDE SEQUENCE [LARGE SCALE GENOMIC DNA]</scope>
    <source>
        <strain evidence="4 5">NBRC 13444</strain>
    </source>
</reference>
<name>A0A7U9KZ14_9ACTN</name>
<gene>
    <name evidence="4" type="ORF">OEIGOIKO_05847</name>
</gene>
<comment type="caution">
    <text evidence="4">The sequence shown here is derived from an EMBL/GenBank/DDBJ whole genome shotgun (WGS) entry which is preliminary data.</text>
</comment>
<accession>A0A7U9KZ14</accession>
<feature type="region of interest" description="Disordered" evidence="3">
    <location>
        <begin position="19"/>
        <end position="42"/>
    </location>
</feature>
<dbReference type="SUPFAM" id="SSF56349">
    <property type="entry name" value="DNA breaking-rejoining enzymes"/>
    <property type="match status" value="1"/>
</dbReference>
<dbReference type="InterPro" id="IPR010998">
    <property type="entry name" value="Integrase_recombinase_N"/>
</dbReference>
<evidence type="ECO:0000256" key="1">
    <source>
        <dbReference type="ARBA" id="ARBA00023125"/>
    </source>
</evidence>
<dbReference type="Proteomes" id="UP000287830">
    <property type="component" value="Unassembled WGS sequence"/>
</dbReference>
<evidence type="ECO:0000256" key="2">
    <source>
        <dbReference type="ARBA" id="ARBA00023172"/>
    </source>
</evidence>
<dbReference type="GO" id="GO:0006310">
    <property type="term" value="P:DNA recombination"/>
    <property type="evidence" value="ECO:0007669"/>
    <property type="project" value="UniProtKB-KW"/>
</dbReference>
<dbReference type="AlphaFoldDB" id="A0A7U9KZ14"/>
<dbReference type="GO" id="GO:0015074">
    <property type="term" value="P:DNA integration"/>
    <property type="evidence" value="ECO:0007669"/>
    <property type="project" value="InterPro"/>
</dbReference>
<dbReference type="RefSeq" id="WP_244955383.1">
    <property type="nucleotide sequence ID" value="NZ_BHZC01000001.1"/>
</dbReference>
<dbReference type="Gene3D" id="1.10.150.130">
    <property type="match status" value="1"/>
</dbReference>
<organism evidence="4 5">
    <name type="scientific">Streptomyces chrestomyceticus JCM 4735</name>
    <dbReference type="NCBI Taxonomy" id="1306181"/>
    <lineage>
        <taxon>Bacteria</taxon>
        <taxon>Bacillati</taxon>
        <taxon>Actinomycetota</taxon>
        <taxon>Actinomycetes</taxon>
        <taxon>Kitasatosporales</taxon>
        <taxon>Streptomycetaceae</taxon>
        <taxon>Streptomyces</taxon>
    </lineage>
</organism>
<dbReference type="GO" id="GO:0003677">
    <property type="term" value="F:DNA binding"/>
    <property type="evidence" value="ECO:0007669"/>
    <property type="project" value="UniProtKB-KW"/>
</dbReference>
<proteinExistence type="predicted"/>
<evidence type="ECO:0000313" key="5">
    <source>
        <dbReference type="Proteomes" id="UP000287830"/>
    </source>
</evidence>
<evidence type="ECO:0000256" key="3">
    <source>
        <dbReference type="SAM" id="MobiDB-lite"/>
    </source>
</evidence>
<dbReference type="Gene3D" id="1.10.443.10">
    <property type="entry name" value="Intergrase catalytic core"/>
    <property type="match status" value="1"/>
</dbReference>
<keyword evidence="2" id="KW-0233">DNA recombination</keyword>
<evidence type="ECO:0000313" key="4">
    <source>
        <dbReference type="EMBL" id="GCD38037.1"/>
    </source>
</evidence>
<protein>
    <submittedName>
        <fullName evidence="4">DMT family permease</fullName>
    </submittedName>
</protein>
<sequence length="457" mass="51838">MAYAEKRLSTAKGSKGKISWRSRYKKPDGTWGSEPGFPTKKTAENWGEEQEAAIRAGRWIDPDLQRKHFGVWAREWMKAKPKRGATVDKRWNMLDRHILPKWQHAPLQSITWFDVDAWQHGLPCDDVTAGHCVSLMSSILTGAVDAQHLAVNPLFGRRRTRPTTASAGKRPVKAKKTAEEQWVEPEAVLQVADRLGPVNGLHVLTTAFTGLGWGESAALHRDNTLLQRQQPYDGGVFTCPVIRVDEEVGELAEYVGRDEDGRRTGLVHQLEPPKNDGRARDVDVPPFLAMLLRYHLDDWKWPYVFCTPNGKLWRRSNFGRSILRPAADGRTALPKSKGHAAREAWAPIKPGMTMRATRHTHDTLQEQIGVKPALAFEQAGHKRPGIKAVYQHPTPAMRQERLDGLEEIFWRAMRNLGWRTLWGRVDLVKRRPSIDDLPNISQTIIRSPAREAQPQVR</sequence>
<dbReference type="InterPro" id="IPR011010">
    <property type="entry name" value="DNA_brk_join_enz"/>
</dbReference>